<dbReference type="PIRSF" id="PIRSF021389">
    <property type="entry name" value="UCP021389"/>
    <property type="match status" value="1"/>
</dbReference>
<dbReference type="AlphaFoldDB" id="A0A6I4VTX9"/>
<reference evidence="1 2" key="1">
    <citation type="submission" date="2019-12" db="EMBL/GenBank/DDBJ databases">
        <title>Whole-genome analyses of novel actinobacteria.</title>
        <authorList>
            <person name="Sahin N."/>
            <person name="Saygin H."/>
        </authorList>
    </citation>
    <scope>NUCLEOTIDE SEQUENCE [LARGE SCALE GENOMIC DNA]</scope>
    <source>
        <strain evidence="1 2">KC615</strain>
    </source>
</reference>
<dbReference type="EMBL" id="WUUL01000011">
    <property type="protein sequence ID" value="MXQ55027.1"/>
    <property type="molecule type" value="Genomic_DNA"/>
</dbReference>
<comment type="caution">
    <text evidence="1">The sequence shown here is derived from an EMBL/GenBank/DDBJ whole genome shotgun (WGS) entry which is preliminary data.</text>
</comment>
<accession>A0A6I4VTX9</accession>
<dbReference type="Proteomes" id="UP000430692">
    <property type="component" value="Unassembled WGS sequence"/>
</dbReference>
<dbReference type="InterPro" id="IPR016789">
    <property type="entry name" value="UCP021389"/>
</dbReference>
<protein>
    <submittedName>
        <fullName evidence="1">Uncharacterized protein</fullName>
    </submittedName>
</protein>
<sequence>MVVCTAELAVNSLLNLDFGGNQRLIVIEFFNEESNRLRDLAGQKHVFRVVRNKEHEYFSFRVSDKICNSSYHLNQAVTFHFCKPNYKGFLGMDIYRTEDYWTEMLTGQTGH</sequence>
<organism evidence="1 2">
    <name type="scientific">Shimazuella alba</name>
    <dbReference type="NCBI Taxonomy" id="2690964"/>
    <lineage>
        <taxon>Bacteria</taxon>
        <taxon>Bacillati</taxon>
        <taxon>Bacillota</taxon>
        <taxon>Bacilli</taxon>
        <taxon>Bacillales</taxon>
        <taxon>Thermoactinomycetaceae</taxon>
        <taxon>Shimazuella</taxon>
    </lineage>
</organism>
<keyword evidence="2" id="KW-1185">Reference proteome</keyword>
<evidence type="ECO:0000313" key="2">
    <source>
        <dbReference type="Proteomes" id="UP000430692"/>
    </source>
</evidence>
<proteinExistence type="predicted"/>
<evidence type="ECO:0000313" key="1">
    <source>
        <dbReference type="EMBL" id="MXQ55027.1"/>
    </source>
</evidence>
<gene>
    <name evidence="1" type="ORF">GSM42_15140</name>
</gene>
<name>A0A6I4VTX9_9BACL</name>
<dbReference type="RefSeq" id="WP_160802380.1">
    <property type="nucleotide sequence ID" value="NZ_WUUL01000011.1"/>
</dbReference>